<feature type="transmembrane region" description="Helical" evidence="9">
    <location>
        <begin position="315"/>
        <end position="339"/>
    </location>
</feature>
<dbReference type="EMBL" id="JEMX01000004">
    <property type="protein sequence ID" value="EXI83154.1"/>
    <property type="molecule type" value="Genomic_DNA"/>
</dbReference>
<dbReference type="AlphaFoldDB" id="A0A011QWB0"/>
<dbReference type="PANTHER" id="PTHR21716">
    <property type="entry name" value="TRANSMEMBRANE PROTEIN"/>
    <property type="match status" value="1"/>
</dbReference>
<evidence type="ECO:0000256" key="4">
    <source>
        <dbReference type="ARBA" id="ARBA00022475"/>
    </source>
</evidence>
<sequence>MPLRVPAQRPSESRDAQPPVGESAAASDVTPTVRIGPGTQNLSLAVLATIGVLFALEWAQLFVITLLLGLLFAYTLNPLVVWLERVRMPRALGSTVVMVGVVCLLALGGYSLRGQFQTILDQVPAAVSKLSTGIASVRKGETSTMQKVQTAASEIERATSQAAGIDATPARPATRVVIDTPGFKLGDFLLANSVGAVGLLGQAAMVLFLTFFLLLSGDTYKRKLVRLAGPTLANRKITVRILDDINASVQRYMSMLLATNVLVALLTWLALRWIGLENAGAWAVAAGLLHVIPYFGPAVTAAAIGMAAFMQFDTLGMTLLPAGASLAVATFVGTFVTTWMTGRIARMNTAAVFVSLLFWAWLWGIWGMLLSIPITVILKVVAQHVEQLEPVAELLGE</sequence>
<evidence type="ECO:0000256" key="1">
    <source>
        <dbReference type="ARBA" id="ARBA00004651"/>
    </source>
</evidence>
<comment type="caution">
    <text evidence="10">The sequence shown here is derived from an EMBL/GenBank/DDBJ whole genome shotgun (WGS) entry which is preliminary data.</text>
</comment>
<dbReference type="PANTHER" id="PTHR21716:SF53">
    <property type="entry name" value="PERMEASE PERM-RELATED"/>
    <property type="match status" value="1"/>
</dbReference>
<dbReference type="Proteomes" id="UP000021816">
    <property type="component" value="Unassembled WGS sequence"/>
</dbReference>
<feature type="transmembrane region" description="Helical" evidence="9">
    <location>
        <begin position="92"/>
        <end position="112"/>
    </location>
</feature>
<feature type="transmembrane region" description="Helical" evidence="9">
    <location>
        <begin position="44"/>
        <end position="72"/>
    </location>
</feature>
<evidence type="ECO:0000256" key="3">
    <source>
        <dbReference type="ARBA" id="ARBA00022448"/>
    </source>
</evidence>
<feature type="transmembrane region" description="Helical" evidence="9">
    <location>
        <begin position="283"/>
        <end position="309"/>
    </location>
</feature>
<dbReference type="PATRIC" id="fig|1454003.3.peg.128"/>
<evidence type="ECO:0000256" key="2">
    <source>
        <dbReference type="ARBA" id="ARBA00009773"/>
    </source>
</evidence>
<feature type="transmembrane region" description="Helical" evidence="9">
    <location>
        <begin position="252"/>
        <end position="271"/>
    </location>
</feature>
<evidence type="ECO:0000313" key="10">
    <source>
        <dbReference type="EMBL" id="EXI83154.1"/>
    </source>
</evidence>
<evidence type="ECO:0000256" key="9">
    <source>
        <dbReference type="SAM" id="Phobius"/>
    </source>
</evidence>
<evidence type="ECO:0000256" key="8">
    <source>
        <dbReference type="SAM" id="MobiDB-lite"/>
    </source>
</evidence>
<feature type="region of interest" description="Disordered" evidence="8">
    <location>
        <begin position="1"/>
        <end position="28"/>
    </location>
</feature>
<keyword evidence="5 9" id="KW-0812">Transmembrane</keyword>
<evidence type="ECO:0000256" key="6">
    <source>
        <dbReference type="ARBA" id="ARBA00022989"/>
    </source>
</evidence>
<proteinExistence type="inferred from homology"/>
<dbReference type="GO" id="GO:0005886">
    <property type="term" value="C:plasma membrane"/>
    <property type="evidence" value="ECO:0007669"/>
    <property type="project" value="UniProtKB-SubCell"/>
</dbReference>
<keyword evidence="6 9" id="KW-1133">Transmembrane helix</keyword>
<organism evidence="10 11">
    <name type="scientific">Candidatus Accumulibacter appositus</name>
    <dbReference type="NCBI Taxonomy" id="1454003"/>
    <lineage>
        <taxon>Bacteria</taxon>
        <taxon>Pseudomonadati</taxon>
        <taxon>Pseudomonadota</taxon>
        <taxon>Betaproteobacteria</taxon>
        <taxon>Candidatus Accumulibacter</taxon>
    </lineage>
</organism>
<gene>
    <name evidence="10" type="primary">tqsA</name>
    <name evidence="10" type="ORF">AW10_00117</name>
</gene>
<dbReference type="STRING" id="1454003.AW10_00117"/>
<dbReference type="GO" id="GO:0055085">
    <property type="term" value="P:transmembrane transport"/>
    <property type="evidence" value="ECO:0007669"/>
    <property type="project" value="TreeGrafter"/>
</dbReference>
<feature type="transmembrane region" description="Helical" evidence="9">
    <location>
        <begin position="351"/>
        <end position="378"/>
    </location>
</feature>
<keyword evidence="4" id="KW-1003">Cell membrane</keyword>
<evidence type="ECO:0000313" key="11">
    <source>
        <dbReference type="Proteomes" id="UP000021816"/>
    </source>
</evidence>
<feature type="transmembrane region" description="Helical" evidence="9">
    <location>
        <begin position="194"/>
        <end position="215"/>
    </location>
</feature>
<evidence type="ECO:0000256" key="7">
    <source>
        <dbReference type="ARBA" id="ARBA00023136"/>
    </source>
</evidence>
<keyword evidence="3" id="KW-0813">Transport</keyword>
<accession>A0A011QWB0</accession>
<keyword evidence="7 9" id="KW-0472">Membrane</keyword>
<reference evidence="10 11" key="1">
    <citation type="submission" date="2014-02" db="EMBL/GenBank/DDBJ databases">
        <title>Expanding our view of genomic diversity in Candidatus Accumulibacter clades.</title>
        <authorList>
            <person name="Skennerton C.T."/>
            <person name="Barr J.J."/>
            <person name="Slater F.R."/>
            <person name="Bond P.L."/>
            <person name="Tyson G.W."/>
        </authorList>
    </citation>
    <scope>NUCLEOTIDE SEQUENCE [LARGE SCALE GENOMIC DNA]</scope>
    <source>
        <strain evidence="11">BA-92</strain>
    </source>
</reference>
<dbReference type="InterPro" id="IPR002549">
    <property type="entry name" value="AI-2E-like"/>
</dbReference>
<protein>
    <submittedName>
        <fullName evidence="10">Transport of quorum-sensing signal protein</fullName>
    </submittedName>
</protein>
<name>A0A011QWB0_9PROT</name>
<comment type="subcellular location">
    <subcellularLocation>
        <location evidence="1">Cell membrane</location>
        <topology evidence="1">Multi-pass membrane protein</topology>
    </subcellularLocation>
</comment>
<dbReference type="Pfam" id="PF01594">
    <property type="entry name" value="AI-2E_transport"/>
    <property type="match status" value="1"/>
</dbReference>
<evidence type="ECO:0000256" key="5">
    <source>
        <dbReference type="ARBA" id="ARBA00022692"/>
    </source>
</evidence>
<comment type="similarity">
    <text evidence="2">Belongs to the autoinducer-2 exporter (AI-2E) (TC 2.A.86) family.</text>
</comment>